<proteinExistence type="predicted"/>
<evidence type="ECO:0008006" key="3">
    <source>
        <dbReference type="Google" id="ProtNLM"/>
    </source>
</evidence>
<reference evidence="1 2" key="1">
    <citation type="submission" date="2016-12" db="EMBL/GenBank/DDBJ databases">
        <authorList>
            <person name="Song W.-J."/>
            <person name="Kurnit D.M."/>
        </authorList>
    </citation>
    <scope>NUCLEOTIDE SEQUENCE [LARGE SCALE GENOMIC DNA]</scope>
    <source>
        <strain evidence="1">BCM-300</strain>
    </source>
</reference>
<evidence type="ECO:0000313" key="2">
    <source>
        <dbReference type="Proteomes" id="UP000198366"/>
    </source>
</evidence>
<accession>A0A238GTT2</accession>
<name>A0A238GTT2_HELPX</name>
<gene>
    <name evidence="1" type="ORF">BCM300_00200</name>
</gene>
<protein>
    <recommendedName>
        <fullName evidence="3">DUF177 domain-containing protein</fullName>
    </recommendedName>
</protein>
<sequence>MSTQFEMRKIAFNTPKVFSLEHEGVVLEGEIVRVGAKLFRLKAHLKGELMLICDTSGKEFKKSLDESLVLHISDGLWDTQSQSLDFDNLDVIESFNGFIDLSEILRSEVESIKLDYHYAD</sequence>
<dbReference type="Proteomes" id="UP000198366">
    <property type="component" value="Chromosome I"/>
</dbReference>
<dbReference type="EMBL" id="LT837687">
    <property type="protein sequence ID" value="SMA52198.1"/>
    <property type="molecule type" value="Genomic_DNA"/>
</dbReference>
<evidence type="ECO:0000313" key="1">
    <source>
        <dbReference type="EMBL" id="SMA52198.1"/>
    </source>
</evidence>
<organism evidence="1 2">
    <name type="scientific">Helicobacter pylori</name>
    <name type="common">Campylobacter pylori</name>
    <dbReference type="NCBI Taxonomy" id="210"/>
    <lineage>
        <taxon>Bacteria</taxon>
        <taxon>Pseudomonadati</taxon>
        <taxon>Campylobacterota</taxon>
        <taxon>Epsilonproteobacteria</taxon>
        <taxon>Campylobacterales</taxon>
        <taxon>Helicobacteraceae</taxon>
        <taxon>Helicobacter</taxon>
    </lineage>
</organism>
<dbReference type="AlphaFoldDB" id="A0A238GTT2"/>